<evidence type="ECO:0000256" key="11">
    <source>
        <dbReference type="ARBA" id="ARBA00074372"/>
    </source>
</evidence>
<sequence length="225" mass="25462">MLTWLGERLDFPPLNKALKAPNGLLAAGGDLSPERLIAAYRHGCFPWYEDGQPLLWWSPNPRCVLFVGEMHISRSLAKCLRQQRFLVTFDQDFVAVIKACAEPRAEQAGTWITAEMQTAYHELHRRGVAHSVEVWQDGTLQGGLYGLAMGRLFFAESMFSRQSNASKVALAHLMERLSDWNFVLLDCQVPNPHLYRLGARTIPRPEFAALLARHLDEASDCLAWE</sequence>
<evidence type="ECO:0000256" key="15">
    <source>
        <dbReference type="HAMAP-Rule" id="MF_00688"/>
    </source>
</evidence>
<dbReference type="InterPro" id="IPR042221">
    <property type="entry name" value="Leu/Phe-tRNA_Trfase_N"/>
</dbReference>
<evidence type="ECO:0000313" key="16">
    <source>
        <dbReference type="EMBL" id="KXU38794.1"/>
    </source>
</evidence>
<dbReference type="AlphaFoldDB" id="A0A139SWB7"/>
<dbReference type="Proteomes" id="UP000072660">
    <property type="component" value="Unassembled WGS sequence"/>
</dbReference>
<dbReference type="PANTHER" id="PTHR30098:SF2">
    <property type="entry name" value="LEUCYL_PHENYLALANYL-TRNA--PROTEIN TRANSFERASE"/>
    <property type="match status" value="1"/>
</dbReference>
<organism evidence="16 17">
    <name type="scientific">Ventosimonas gracilis</name>
    <dbReference type="NCBI Taxonomy" id="1680762"/>
    <lineage>
        <taxon>Bacteria</taxon>
        <taxon>Pseudomonadati</taxon>
        <taxon>Pseudomonadota</taxon>
        <taxon>Gammaproteobacteria</taxon>
        <taxon>Pseudomonadales</taxon>
        <taxon>Ventosimonadaceae</taxon>
        <taxon>Ventosimonas</taxon>
    </lineage>
</organism>
<dbReference type="OrthoDB" id="9790282at2"/>
<reference evidence="16 17" key="1">
    <citation type="submission" date="2016-02" db="EMBL/GenBank/DDBJ databases">
        <authorList>
            <person name="Wen L."/>
            <person name="He K."/>
            <person name="Yang H."/>
        </authorList>
    </citation>
    <scope>NUCLEOTIDE SEQUENCE [LARGE SCALE GENOMIC DNA]</scope>
    <source>
        <strain evidence="16 17">CV58</strain>
    </source>
</reference>
<gene>
    <name evidence="15" type="primary">aat</name>
    <name evidence="16" type="ORF">AXE65_00725</name>
</gene>
<evidence type="ECO:0000256" key="6">
    <source>
        <dbReference type="ARBA" id="ARBA00050652"/>
    </source>
</evidence>
<evidence type="ECO:0000256" key="2">
    <source>
        <dbReference type="ARBA" id="ARBA00022490"/>
    </source>
</evidence>
<dbReference type="InterPro" id="IPR042203">
    <property type="entry name" value="Leu/Phe-tRNA_Trfase_C"/>
</dbReference>
<evidence type="ECO:0000256" key="5">
    <source>
        <dbReference type="ARBA" id="ARBA00050607"/>
    </source>
</evidence>
<comment type="similarity">
    <text evidence="9 15">Belongs to the L/F-transferase family.</text>
</comment>
<name>A0A139SWB7_9GAMM</name>
<dbReference type="Pfam" id="PF03588">
    <property type="entry name" value="Leu_Phe_trans"/>
    <property type="match status" value="1"/>
</dbReference>
<dbReference type="InterPro" id="IPR004616">
    <property type="entry name" value="Leu/Phe-tRNA_Trfase"/>
</dbReference>
<dbReference type="HAMAP" id="MF_00688">
    <property type="entry name" value="Leu_Phe_trans"/>
    <property type="match status" value="1"/>
</dbReference>
<dbReference type="RefSeq" id="WP_068388394.1">
    <property type="nucleotide sequence ID" value="NZ_LSZO01000068.1"/>
</dbReference>
<comment type="caution">
    <text evidence="16">The sequence shown here is derived from an EMBL/GenBank/DDBJ whole genome shotgun (WGS) entry which is preliminary data.</text>
</comment>
<dbReference type="PANTHER" id="PTHR30098">
    <property type="entry name" value="LEUCYL/PHENYLALANYL-TRNA--PROTEIN TRANSFERASE"/>
    <property type="match status" value="1"/>
</dbReference>
<accession>A0A139SWB7</accession>
<dbReference type="Gene3D" id="3.40.630.70">
    <property type="entry name" value="Leucyl/phenylalanyl-tRNA-protein transferase, C-terminal domain"/>
    <property type="match status" value="1"/>
</dbReference>
<dbReference type="InterPro" id="IPR016181">
    <property type="entry name" value="Acyl_CoA_acyltransferase"/>
</dbReference>
<evidence type="ECO:0000256" key="3">
    <source>
        <dbReference type="ARBA" id="ARBA00022679"/>
    </source>
</evidence>
<evidence type="ECO:0000256" key="1">
    <source>
        <dbReference type="ARBA" id="ARBA00004496"/>
    </source>
</evidence>
<dbReference type="Gene3D" id="3.30.70.3550">
    <property type="entry name" value="Leucyl/phenylalanyl-tRNA-protein transferase, N-terminal domain"/>
    <property type="match status" value="1"/>
</dbReference>
<evidence type="ECO:0000256" key="12">
    <source>
        <dbReference type="ARBA" id="ARBA00077136"/>
    </source>
</evidence>
<dbReference type="FunFam" id="3.40.630.70:FF:000001">
    <property type="entry name" value="Leucyl/phenylalanyl-tRNA--protein transferase"/>
    <property type="match status" value="1"/>
</dbReference>
<evidence type="ECO:0000256" key="7">
    <source>
        <dbReference type="ARBA" id="ARBA00051538"/>
    </source>
</evidence>
<dbReference type="EC" id="2.3.2.6" evidence="10 15"/>
<dbReference type="GO" id="GO:0005737">
    <property type="term" value="C:cytoplasm"/>
    <property type="evidence" value="ECO:0007669"/>
    <property type="project" value="UniProtKB-SubCell"/>
</dbReference>
<comment type="function">
    <text evidence="8 15">Functions in the N-end rule pathway of protein degradation where it conjugates Leu, Phe and, less efficiently, Met from aminoacyl-tRNAs to the N-termini of proteins containing an N-terminal arginine or lysine.</text>
</comment>
<evidence type="ECO:0000256" key="4">
    <source>
        <dbReference type="ARBA" id="ARBA00023315"/>
    </source>
</evidence>
<evidence type="ECO:0000256" key="10">
    <source>
        <dbReference type="ARBA" id="ARBA00066767"/>
    </source>
</evidence>
<comment type="subcellular location">
    <subcellularLocation>
        <location evidence="1 15">Cytoplasm</location>
    </subcellularLocation>
</comment>
<protein>
    <recommendedName>
        <fullName evidence="11 15">Leucyl/phenylalanyl-tRNA--protein transferase</fullName>
        <ecNumber evidence="10 15">2.3.2.6</ecNumber>
    </recommendedName>
    <alternativeName>
        <fullName evidence="12 15">L/F-transferase</fullName>
    </alternativeName>
    <alternativeName>
        <fullName evidence="13 15">Leucyltransferase</fullName>
    </alternativeName>
    <alternativeName>
        <fullName evidence="14 15">Phenyalanyltransferase</fullName>
    </alternativeName>
</protein>
<evidence type="ECO:0000256" key="14">
    <source>
        <dbReference type="ARBA" id="ARBA00083640"/>
    </source>
</evidence>
<dbReference type="EMBL" id="LSZO01000068">
    <property type="protein sequence ID" value="KXU38794.1"/>
    <property type="molecule type" value="Genomic_DNA"/>
</dbReference>
<dbReference type="GO" id="GO:0008914">
    <property type="term" value="F:leucyl-tRNA--protein transferase activity"/>
    <property type="evidence" value="ECO:0007669"/>
    <property type="project" value="UniProtKB-UniRule"/>
</dbReference>
<evidence type="ECO:0000313" key="17">
    <source>
        <dbReference type="Proteomes" id="UP000072660"/>
    </source>
</evidence>
<evidence type="ECO:0000256" key="13">
    <source>
        <dbReference type="ARBA" id="ARBA00077165"/>
    </source>
</evidence>
<dbReference type="FunFam" id="3.30.70.3550:FF:000001">
    <property type="entry name" value="Leucyl/phenylalanyl-tRNA--protein transferase"/>
    <property type="match status" value="1"/>
</dbReference>
<keyword evidence="3 15" id="KW-0808">Transferase</keyword>
<dbReference type="NCBIfam" id="TIGR00667">
    <property type="entry name" value="aat"/>
    <property type="match status" value="1"/>
</dbReference>
<comment type="catalytic activity">
    <reaction evidence="7 15">
        <text>N-terminal L-lysyl-[protein] + L-leucyl-tRNA(Leu) = N-terminal L-leucyl-L-lysyl-[protein] + tRNA(Leu) + H(+)</text>
        <dbReference type="Rhea" id="RHEA:12340"/>
        <dbReference type="Rhea" id="RHEA-COMP:9613"/>
        <dbReference type="Rhea" id="RHEA-COMP:9622"/>
        <dbReference type="Rhea" id="RHEA-COMP:12670"/>
        <dbReference type="Rhea" id="RHEA-COMP:12671"/>
        <dbReference type="ChEBI" id="CHEBI:15378"/>
        <dbReference type="ChEBI" id="CHEBI:65249"/>
        <dbReference type="ChEBI" id="CHEBI:78442"/>
        <dbReference type="ChEBI" id="CHEBI:78494"/>
        <dbReference type="ChEBI" id="CHEBI:133043"/>
        <dbReference type="EC" id="2.3.2.6"/>
    </reaction>
</comment>
<proteinExistence type="inferred from homology"/>
<keyword evidence="2 15" id="KW-0963">Cytoplasm</keyword>
<dbReference type="SUPFAM" id="SSF55729">
    <property type="entry name" value="Acyl-CoA N-acyltransferases (Nat)"/>
    <property type="match status" value="1"/>
</dbReference>
<keyword evidence="4 15" id="KW-0012">Acyltransferase</keyword>
<keyword evidence="17" id="KW-1185">Reference proteome</keyword>
<evidence type="ECO:0000256" key="8">
    <source>
        <dbReference type="ARBA" id="ARBA00054043"/>
    </source>
</evidence>
<comment type="catalytic activity">
    <reaction evidence="5 15">
        <text>L-phenylalanyl-tRNA(Phe) + an N-terminal L-alpha-aminoacyl-[protein] = an N-terminal L-phenylalanyl-L-alpha-aminoacyl-[protein] + tRNA(Phe)</text>
        <dbReference type="Rhea" id="RHEA:43632"/>
        <dbReference type="Rhea" id="RHEA-COMP:9668"/>
        <dbReference type="Rhea" id="RHEA-COMP:9699"/>
        <dbReference type="Rhea" id="RHEA-COMP:10636"/>
        <dbReference type="Rhea" id="RHEA-COMP:10637"/>
        <dbReference type="ChEBI" id="CHEBI:78442"/>
        <dbReference type="ChEBI" id="CHEBI:78531"/>
        <dbReference type="ChEBI" id="CHEBI:78597"/>
        <dbReference type="ChEBI" id="CHEBI:83561"/>
        <dbReference type="EC" id="2.3.2.6"/>
    </reaction>
</comment>
<comment type="catalytic activity">
    <reaction evidence="6 15">
        <text>N-terminal L-arginyl-[protein] + L-leucyl-tRNA(Leu) = N-terminal L-leucyl-L-arginyl-[protein] + tRNA(Leu) + H(+)</text>
        <dbReference type="Rhea" id="RHEA:50416"/>
        <dbReference type="Rhea" id="RHEA-COMP:9613"/>
        <dbReference type="Rhea" id="RHEA-COMP:9622"/>
        <dbReference type="Rhea" id="RHEA-COMP:12672"/>
        <dbReference type="Rhea" id="RHEA-COMP:12673"/>
        <dbReference type="ChEBI" id="CHEBI:15378"/>
        <dbReference type="ChEBI" id="CHEBI:64719"/>
        <dbReference type="ChEBI" id="CHEBI:78442"/>
        <dbReference type="ChEBI" id="CHEBI:78494"/>
        <dbReference type="ChEBI" id="CHEBI:133044"/>
        <dbReference type="EC" id="2.3.2.6"/>
    </reaction>
</comment>
<dbReference type="GO" id="GO:0030163">
    <property type="term" value="P:protein catabolic process"/>
    <property type="evidence" value="ECO:0007669"/>
    <property type="project" value="UniProtKB-UniRule"/>
</dbReference>
<evidence type="ECO:0000256" key="9">
    <source>
        <dbReference type="ARBA" id="ARBA00061535"/>
    </source>
</evidence>